<keyword evidence="1" id="KW-0812">Transmembrane</keyword>
<dbReference type="AlphaFoldDB" id="A0A5A7UCH8"/>
<keyword evidence="1" id="KW-0472">Membrane</keyword>
<evidence type="ECO:0000313" key="2">
    <source>
        <dbReference type="EMBL" id="KAA0051345.1"/>
    </source>
</evidence>
<feature type="transmembrane region" description="Helical" evidence="1">
    <location>
        <begin position="121"/>
        <end position="145"/>
    </location>
</feature>
<evidence type="ECO:0000313" key="3">
    <source>
        <dbReference type="Proteomes" id="UP000321393"/>
    </source>
</evidence>
<dbReference type="EMBL" id="SSTE01011267">
    <property type="protein sequence ID" value="KAA0051345.1"/>
    <property type="molecule type" value="Genomic_DNA"/>
</dbReference>
<feature type="transmembrane region" description="Helical" evidence="1">
    <location>
        <begin position="36"/>
        <end position="54"/>
    </location>
</feature>
<proteinExistence type="predicted"/>
<dbReference type="OrthoDB" id="1740738at2759"/>
<reference evidence="2 3" key="1">
    <citation type="submission" date="2019-08" db="EMBL/GenBank/DDBJ databases">
        <title>Draft genome sequences of two oriental melons (Cucumis melo L. var makuwa).</title>
        <authorList>
            <person name="Kwon S.-Y."/>
        </authorList>
    </citation>
    <scope>NUCLEOTIDE SEQUENCE [LARGE SCALE GENOMIC DNA]</scope>
    <source>
        <strain evidence="3">cv. SW 3</strain>
        <tissue evidence="2">Leaf</tissue>
    </source>
</reference>
<sequence length="238" mass="26665">MASDSFIDKNVVFKRLKAKSENKIGSVFGSEFLLKLYLAGAIGGSAFYLAHHLFQASSSKSRSFWGNDPVRAQELRDHQCLDEDTEPESLHSKKQAKEVSNEDVRSEEFLSMNMSTSSYKYGNLVGVSIGYTITASISMVVPIVFLQGLKELTDTLSQDLTCEQPRALLSPMCNLDHKRKAQNLNNFGICWEANLNILAKKSVEMLRVILTYFLVLSQEGVITKQMTAIEEMVVSEYN</sequence>
<protein>
    <submittedName>
        <fullName evidence="2">RHOMBOID-like protein 12</fullName>
    </submittedName>
</protein>
<dbReference type="Proteomes" id="UP000321393">
    <property type="component" value="Unassembled WGS sequence"/>
</dbReference>
<name>A0A5A7UCH8_CUCMM</name>
<keyword evidence="1" id="KW-1133">Transmembrane helix</keyword>
<organism evidence="2 3">
    <name type="scientific">Cucumis melo var. makuwa</name>
    <name type="common">Oriental melon</name>
    <dbReference type="NCBI Taxonomy" id="1194695"/>
    <lineage>
        <taxon>Eukaryota</taxon>
        <taxon>Viridiplantae</taxon>
        <taxon>Streptophyta</taxon>
        <taxon>Embryophyta</taxon>
        <taxon>Tracheophyta</taxon>
        <taxon>Spermatophyta</taxon>
        <taxon>Magnoliopsida</taxon>
        <taxon>eudicotyledons</taxon>
        <taxon>Gunneridae</taxon>
        <taxon>Pentapetalae</taxon>
        <taxon>rosids</taxon>
        <taxon>fabids</taxon>
        <taxon>Cucurbitales</taxon>
        <taxon>Cucurbitaceae</taxon>
        <taxon>Benincaseae</taxon>
        <taxon>Cucumis</taxon>
    </lineage>
</organism>
<dbReference type="STRING" id="1194695.A0A5A7UCH8"/>
<accession>A0A5A7UCH8</accession>
<gene>
    <name evidence="2" type="ORF">E6C27_scaffold55G00670</name>
</gene>
<evidence type="ECO:0000256" key="1">
    <source>
        <dbReference type="SAM" id="Phobius"/>
    </source>
</evidence>
<comment type="caution">
    <text evidence="2">The sequence shown here is derived from an EMBL/GenBank/DDBJ whole genome shotgun (WGS) entry which is preliminary data.</text>
</comment>